<evidence type="ECO:0000256" key="2">
    <source>
        <dbReference type="ARBA" id="ARBA00013194"/>
    </source>
</evidence>
<protein>
    <recommendedName>
        <fullName evidence="2 7">peptidylprolyl isomerase</fullName>
        <ecNumber evidence="2 7">5.2.1.8</ecNumber>
    </recommendedName>
</protein>
<dbReference type="PROSITE" id="PS50005">
    <property type="entry name" value="TPR"/>
    <property type="match status" value="1"/>
</dbReference>
<comment type="catalytic activity">
    <reaction evidence="1 7">
        <text>[protein]-peptidylproline (omega=180) = [protein]-peptidylproline (omega=0)</text>
        <dbReference type="Rhea" id="RHEA:16237"/>
        <dbReference type="Rhea" id="RHEA-COMP:10747"/>
        <dbReference type="Rhea" id="RHEA-COMP:10748"/>
        <dbReference type="ChEBI" id="CHEBI:83833"/>
        <dbReference type="ChEBI" id="CHEBI:83834"/>
        <dbReference type="EC" id="5.2.1.8"/>
    </reaction>
</comment>
<dbReference type="Pfam" id="PF00515">
    <property type="entry name" value="TPR_1"/>
    <property type="match status" value="1"/>
</dbReference>
<dbReference type="PROSITE" id="PS50059">
    <property type="entry name" value="FKBP_PPIASE"/>
    <property type="match status" value="2"/>
</dbReference>
<reference evidence="11" key="1">
    <citation type="submission" date="2021-02" db="EMBL/GenBank/DDBJ databases">
        <authorList>
            <person name="Nowell W R."/>
        </authorList>
    </citation>
    <scope>NUCLEOTIDE SEQUENCE</scope>
</reference>
<dbReference type="Gene3D" id="1.25.40.10">
    <property type="entry name" value="Tetratricopeptide repeat domain"/>
    <property type="match status" value="1"/>
</dbReference>
<dbReference type="Proteomes" id="UP000663854">
    <property type="component" value="Unassembled WGS sequence"/>
</dbReference>
<evidence type="ECO:0000256" key="5">
    <source>
        <dbReference type="ARBA" id="ARBA00023110"/>
    </source>
</evidence>
<evidence type="ECO:0000313" key="12">
    <source>
        <dbReference type="EMBL" id="CAF1480517.1"/>
    </source>
</evidence>
<dbReference type="InterPro" id="IPR046357">
    <property type="entry name" value="PPIase_dom_sf"/>
</dbReference>
<dbReference type="EC" id="5.2.1.8" evidence="2 7"/>
<evidence type="ECO:0000256" key="4">
    <source>
        <dbReference type="ARBA" id="ARBA00022803"/>
    </source>
</evidence>
<evidence type="ECO:0000313" key="11">
    <source>
        <dbReference type="EMBL" id="CAF1205667.1"/>
    </source>
</evidence>
<dbReference type="Proteomes" id="UP000663870">
    <property type="component" value="Unassembled WGS sequence"/>
</dbReference>
<evidence type="ECO:0000256" key="3">
    <source>
        <dbReference type="ARBA" id="ARBA00022737"/>
    </source>
</evidence>
<evidence type="ECO:0000256" key="8">
    <source>
        <dbReference type="PROSITE-ProRule" id="PRU00339"/>
    </source>
</evidence>
<feature type="domain" description="PPIase FKBP-type" evidence="10">
    <location>
        <begin position="41"/>
        <end position="129"/>
    </location>
</feature>
<dbReference type="GO" id="GO:0003755">
    <property type="term" value="F:peptidyl-prolyl cis-trans isomerase activity"/>
    <property type="evidence" value="ECO:0007669"/>
    <property type="project" value="UniProtKB-KW"/>
</dbReference>
<proteinExistence type="predicted"/>
<dbReference type="EMBL" id="CAJNOL010002252">
    <property type="protein sequence ID" value="CAF1480517.1"/>
    <property type="molecule type" value="Genomic_DNA"/>
</dbReference>
<evidence type="ECO:0000313" key="13">
    <source>
        <dbReference type="Proteomes" id="UP000663854"/>
    </source>
</evidence>
<dbReference type="PANTHER" id="PTHR46512">
    <property type="entry name" value="PEPTIDYLPROLYL ISOMERASE"/>
    <property type="match status" value="1"/>
</dbReference>
<dbReference type="InterPro" id="IPR019734">
    <property type="entry name" value="TPR_rpt"/>
</dbReference>
<keyword evidence="6 7" id="KW-0413">Isomerase</keyword>
<dbReference type="SUPFAM" id="SSF48452">
    <property type="entry name" value="TPR-like"/>
    <property type="match status" value="1"/>
</dbReference>
<dbReference type="FunFam" id="3.10.50.40:FF:000013">
    <property type="entry name" value="Peptidylprolyl isomerase"/>
    <property type="match status" value="1"/>
</dbReference>
<feature type="coiled-coil region" evidence="9">
    <location>
        <begin position="374"/>
        <end position="401"/>
    </location>
</feature>
<dbReference type="AlphaFoldDB" id="A0A814WUG8"/>
<feature type="domain" description="PPIase FKBP-type" evidence="10">
    <location>
        <begin position="158"/>
        <end position="241"/>
    </location>
</feature>
<dbReference type="InterPro" id="IPR050754">
    <property type="entry name" value="FKBP4/5/8-like"/>
</dbReference>
<keyword evidence="3" id="KW-0677">Repeat</keyword>
<keyword evidence="9" id="KW-0175">Coiled coil</keyword>
<dbReference type="Gene3D" id="3.10.50.40">
    <property type="match status" value="2"/>
</dbReference>
<keyword evidence="5 7" id="KW-0697">Rotamase</keyword>
<keyword evidence="14" id="KW-1185">Reference proteome</keyword>
<dbReference type="EMBL" id="CAJNOH010001335">
    <property type="protein sequence ID" value="CAF1205667.1"/>
    <property type="molecule type" value="Genomic_DNA"/>
</dbReference>
<comment type="caution">
    <text evidence="11">The sequence shown here is derived from an EMBL/GenBank/DDBJ whole genome shotgun (WGS) entry which is preliminary data.</text>
</comment>
<dbReference type="InterPro" id="IPR001179">
    <property type="entry name" value="PPIase_FKBP_dom"/>
</dbReference>
<organism evidence="11 13">
    <name type="scientific">Rotaria sordida</name>
    <dbReference type="NCBI Taxonomy" id="392033"/>
    <lineage>
        <taxon>Eukaryota</taxon>
        <taxon>Metazoa</taxon>
        <taxon>Spiralia</taxon>
        <taxon>Gnathifera</taxon>
        <taxon>Rotifera</taxon>
        <taxon>Eurotatoria</taxon>
        <taxon>Bdelloidea</taxon>
        <taxon>Philodinida</taxon>
        <taxon>Philodinidae</taxon>
        <taxon>Rotaria</taxon>
    </lineage>
</organism>
<keyword evidence="4 8" id="KW-0802">TPR repeat</keyword>
<evidence type="ECO:0000256" key="7">
    <source>
        <dbReference type="PROSITE-ProRule" id="PRU00277"/>
    </source>
</evidence>
<evidence type="ECO:0000256" key="9">
    <source>
        <dbReference type="SAM" id="Coils"/>
    </source>
</evidence>
<feature type="repeat" description="TPR" evidence="8">
    <location>
        <begin position="341"/>
        <end position="374"/>
    </location>
</feature>
<evidence type="ECO:0000256" key="1">
    <source>
        <dbReference type="ARBA" id="ARBA00000971"/>
    </source>
</evidence>
<evidence type="ECO:0000313" key="14">
    <source>
        <dbReference type="Proteomes" id="UP000663870"/>
    </source>
</evidence>
<name>A0A814WUG8_9BILA</name>
<dbReference type="PANTHER" id="PTHR46512:SF9">
    <property type="entry name" value="PEPTIDYLPROLYL ISOMERASE"/>
    <property type="match status" value="1"/>
</dbReference>
<dbReference type="SUPFAM" id="SSF54534">
    <property type="entry name" value="FKBP-like"/>
    <property type="match status" value="2"/>
</dbReference>
<gene>
    <name evidence="12" type="ORF">JXQ802_LOCUS39276</name>
    <name evidence="11" type="ORF">PYM288_LOCUS25113</name>
</gene>
<evidence type="ECO:0000256" key="6">
    <source>
        <dbReference type="ARBA" id="ARBA00023235"/>
    </source>
</evidence>
<evidence type="ECO:0000259" key="10">
    <source>
        <dbReference type="PROSITE" id="PS50059"/>
    </source>
</evidence>
<accession>A0A814WUG8</accession>
<dbReference type="Pfam" id="PF00254">
    <property type="entry name" value="FKBP_C"/>
    <property type="match status" value="1"/>
</dbReference>
<sequence>MLSNQQEQIQLKGEDISPAKDGCLLKEIIRQSVDDEKAMFDDTVYIHYIGTLLDGTVFENTRDRNEKVSFNFGKGEVIKAWDIGVATMKRGEISRFISKPKYAYGLKGLGDKVGFAVTVIFEIELVDCVGKDISDERDQSIVRRIIKRGEVFEQPNEDATVQIYLKGTHQDQIFDERTVTFFAGGGCLQNIPLGVEYAIFRMTKSEHWKLYLKSKATKGVEKFHIPADSPVEYEVTMIKAERAKDDKFLTDEEKLKQSEILKQRGDEFVKGGHYELAVKKYRTVYNYLLSASLRSSSDIEQSRQLKFASQSNLALCYLKLGDYSPCIRACENALLFDSQNEKCLFRRGQCQLARGNFREAIQDFESVIKVNPSNIVAKQQIQECKQQIQTYEVKKKELYNSTRKTTVKADVIDKTDETKTNLKNERKID</sequence>
<dbReference type="InterPro" id="IPR011990">
    <property type="entry name" value="TPR-like_helical_dom_sf"/>
</dbReference>
<dbReference type="SMART" id="SM00028">
    <property type="entry name" value="TPR"/>
    <property type="match status" value="2"/>
</dbReference>